<dbReference type="EMBL" id="SOSA01001509">
    <property type="protein sequence ID" value="THC87088.1"/>
    <property type="molecule type" value="Genomic_DNA"/>
</dbReference>
<protein>
    <submittedName>
        <fullName evidence="2">Uncharacterized protein</fullName>
    </submittedName>
</protein>
<proteinExistence type="predicted"/>
<dbReference type="Proteomes" id="UP000308092">
    <property type="component" value="Unassembled WGS sequence"/>
</dbReference>
<name>A0A4S3IZU1_9EURO</name>
<sequence length="22" mass="2419">MVQHSLQLLGQPASSEVEVLRP</sequence>
<keyword evidence="3" id="KW-1185">Reference proteome</keyword>
<comment type="caution">
    <text evidence="2">The sequence shown here is derived from an EMBL/GenBank/DDBJ whole genome shotgun (WGS) entry which is preliminary data.</text>
</comment>
<accession>A0A4S3IZU1</accession>
<gene>
    <name evidence="2" type="ORF">EYZ11_013466</name>
</gene>
<organism evidence="2 3">
    <name type="scientific">Aspergillus tanneri</name>
    <dbReference type="NCBI Taxonomy" id="1220188"/>
    <lineage>
        <taxon>Eukaryota</taxon>
        <taxon>Fungi</taxon>
        <taxon>Dikarya</taxon>
        <taxon>Ascomycota</taxon>
        <taxon>Pezizomycotina</taxon>
        <taxon>Eurotiomycetes</taxon>
        <taxon>Eurotiomycetidae</taxon>
        <taxon>Eurotiales</taxon>
        <taxon>Aspergillaceae</taxon>
        <taxon>Aspergillus</taxon>
        <taxon>Aspergillus subgen. Circumdati</taxon>
    </lineage>
</organism>
<evidence type="ECO:0000313" key="2">
    <source>
        <dbReference type="EMBL" id="THC87088.1"/>
    </source>
</evidence>
<evidence type="ECO:0000313" key="3">
    <source>
        <dbReference type="Proteomes" id="UP000308092"/>
    </source>
</evidence>
<feature type="region of interest" description="Disordered" evidence="1">
    <location>
        <begin position="1"/>
        <end position="22"/>
    </location>
</feature>
<dbReference type="AlphaFoldDB" id="A0A4S3IZU1"/>
<evidence type="ECO:0000256" key="1">
    <source>
        <dbReference type="SAM" id="MobiDB-lite"/>
    </source>
</evidence>
<reference evidence="2 3" key="1">
    <citation type="submission" date="2019-03" db="EMBL/GenBank/DDBJ databases">
        <title>The genome sequence of a newly discovered highly antifungal drug resistant Aspergillus species, Aspergillus tanneri NIH 1004.</title>
        <authorList>
            <person name="Mounaud S."/>
            <person name="Singh I."/>
            <person name="Joardar V."/>
            <person name="Pakala S."/>
            <person name="Pakala S."/>
            <person name="Venepally P."/>
            <person name="Hoover J."/>
            <person name="Nierman W."/>
            <person name="Chung J."/>
            <person name="Losada L."/>
        </authorList>
    </citation>
    <scope>NUCLEOTIDE SEQUENCE [LARGE SCALE GENOMIC DNA]</scope>
    <source>
        <strain evidence="2 3">NIH1004</strain>
    </source>
</reference>
<feature type="compositionally biased region" description="Polar residues" evidence="1">
    <location>
        <begin position="1"/>
        <end position="14"/>
    </location>
</feature>
<dbReference type="VEuPathDB" id="FungiDB:EYZ11_013466"/>